<keyword evidence="5" id="KW-0350">Heme biosynthesis</keyword>
<organism evidence="8 9">
    <name type="scientific">Halolamina salifodinae</name>
    <dbReference type="NCBI Taxonomy" id="1202767"/>
    <lineage>
        <taxon>Archaea</taxon>
        <taxon>Methanobacteriati</taxon>
        <taxon>Methanobacteriota</taxon>
        <taxon>Stenosarchaea group</taxon>
        <taxon>Halobacteria</taxon>
        <taxon>Halobacteriales</taxon>
        <taxon>Haloferacaceae</taxon>
    </lineage>
</organism>
<dbReference type="GO" id="GO:0006783">
    <property type="term" value="P:heme biosynthetic process"/>
    <property type="evidence" value="ECO:0007669"/>
    <property type="project" value="UniProtKB-KW"/>
</dbReference>
<dbReference type="EC" id="1.3.3.4" evidence="8"/>
<comment type="pathway">
    <text evidence="6">Porphyrin-containing compound metabolism.</text>
</comment>
<proteinExistence type="predicted"/>
<evidence type="ECO:0000313" key="8">
    <source>
        <dbReference type="EMBL" id="MBP1988189.1"/>
    </source>
</evidence>
<evidence type="ECO:0000256" key="5">
    <source>
        <dbReference type="ARBA" id="ARBA00023133"/>
    </source>
</evidence>
<dbReference type="NCBIfam" id="TIGR00562">
    <property type="entry name" value="proto_IX_ox"/>
    <property type="match status" value="1"/>
</dbReference>
<keyword evidence="2" id="KW-0285">Flavoprotein</keyword>
<sequence>MHVGIVGGGISGLTLQHYLAQQGVESTVFEAGAEPGGVIRSRQIGGQTVENGPQRTRLSPPVASLVESLGIGDRVVEAADAPLYVYHDGALRQVPFSLREGLSTDLLSLRGKLRLLMEPLTGPPRGEETVEESLTRMVGPEVAQYVIGPLYGGIYGTHPDEMLMEHSLGRALEKYGVDRSLLVAAVRARLRDSEAPPVVSFDGGLQTLPQALAEQHRETVRLETPVETVRESEDRFELETPSGTTVVDQVVLTTPADVTATLLEDLAPATAVPLRRLSYNPLAIVHLAADPEIEASGFQVQYEEAFSTLGVTCNATLFDRDRLHTAFLGGAKNPELVDQSLSAIREITEREFDELTGAEATVLDVRRLERGMPAYDTSWTALEGVEPPAGIHLCANYESRAGIPGRVGQAKRLAERLSDAAAVDG</sequence>
<feature type="domain" description="Amine oxidase" evidence="7">
    <location>
        <begin position="10"/>
        <end position="416"/>
    </location>
</feature>
<dbReference type="Gene3D" id="3.50.50.60">
    <property type="entry name" value="FAD/NAD(P)-binding domain"/>
    <property type="match status" value="1"/>
</dbReference>
<evidence type="ECO:0000256" key="4">
    <source>
        <dbReference type="ARBA" id="ARBA00023002"/>
    </source>
</evidence>
<evidence type="ECO:0000256" key="1">
    <source>
        <dbReference type="ARBA" id="ARBA00001974"/>
    </source>
</evidence>
<keyword evidence="4 8" id="KW-0560">Oxidoreductase</keyword>
<dbReference type="SUPFAM" id="SSF51905">
    <property type="entry name" value="FAD/NAD(P)-binding domain"/>
    <property type="match status" value="1"/>
</dbReference>
<dbReference type="Pfam" id="PF01593">
    <property type="entry name" value="Amino_oxidase"/>
    <property type="match status" value="1"/>
</dbReference>
<dbReference type="SUPFAM" id="SSF54373">
    <property type="entry name" value="FAD-linked reductases, C-terminal domain"/>
    <property type="match status" value="1"/>
</dbReference>
<dbReference type="InterPro" id="IPR004572">
    <property type="entry name" value="Protoporphyrinogen_oxidase"/>
</dbReference>
<accession>A0A8T4GYU0</accession>
<dbReference type="Proteomes" id="UP000823736">
    <property type="component" value="Unassembled WGS sequence"/>
</dbReference>
<evidence type="ECO:0000256" key="3">
    <source>
        <dbReference type="ARBA" id="ARBA00022827"/>
    </source>
</evidence>
<dbReference type="PANTHER" id="PTHR42923">
    <property type="entry name" value="PROTOPORPHYRINOGEN OXIDASE"/>
    <property type="match status" value="1"/>
</dbReference>
<dbReference type="InterPro" id="IPR002937">
    <property type="entry name" value="Amino_oxidase"/>
</dbReference>
<gene>
    <name evidence="8" type="ORF">J2753_002701</name>
</gene>
<evidence type="ECO:0000259" key="7">
    <source>
        <dbReference type="Pfam" id="PF01593"/>
    </source>
</evidence>
<keyword evidence="3" id="KW-0274">FAD</keyword>
<dbReference type="OrthoDB" id="237154at2157"/>
<keyword evidence="9" id="KW-1185">Reference proteome</keyword>
<dbReference type="InterPro" id="IPR050464">
    <property type="entry name" value="Zeta_carotene_desat/Oxidored"/>
</dbReference>
<dbReference type="GO" id="GO:0004729">
    <property type="term" value="F:oxygen-dependent protoporphyrinogen oxidase activity"/>
    <property type="evidence" value="ECO:0007669"/>
    <property type="project" value="UniProtKB-EC"/>
</dbReference>
<dbReference type="EMBL" id="JAGGLC010000006">
    <property type="protein sequence ID" value="MBP1988189.1"/>
    <property type="molecule type" value="Genomic_DNA"/>
</dbReference>
<dbReference type="InterPro" id="IPR036188">
    <property type="entry name" value="FAD/NAD-bd_sf"/>
</dbReference>
<name>A0A8T4GYU0_9EURY</name>
<reference evidence="8" key="1">
    <citation type="submission" date="2021-03" db="EMBL/GenBank/DDBJ databases">
        <title>Genomic Encyclopedia of Type Strains, Phase IV (KMG-IV): sequencing the most valuable type-strain genomes for metagenomic binning, comparative biology and taxonomic classification.</title>
        <authorList>
            <person name="Goeker M."/>
        </authorList>
    </citation>
    <scope>NUCLEOTIDE SEQUENCE</scope>
    <source>
        <strain evidence="8">DSM 26232</strain>
    </source>
</reference>
<dbReference type="RefSeq" id="WP_209492527.1">
    <property type="nucleotide sequence ID" value="NZ_JAGGLC010000006.1"/>
</dbReference>
<protein>
    <submittedName>
        <fullName evidence="8">Oxygen-dependent protoporphyrinogen oxidase</fullName>
        <ecNumber evidence="8">1.3.3.4</ecNumber>
    </submittedName>
</protein>
<dbReference type="PANTHER" id="PTHR42923:SF3">
    <property type="entry name" value="PROTOPORPHYRINOGEN OXIDASE"/>
    <property type="match status" value="1"/>
</dbReference>
<dbReference type="AlphaFoldDB" id="A0A8T4GYU0"/>
<evidence type="ECO:0000313" key="9">
    <source>
        <dbReference type="Proteomes" id="UP000823736"/>
    </source>
</evidence>
<evidence type="ECO:0000256" key="6">
    <source>
        <dbReference type="ARBA" id="ARBA00023444"/>
    </source>
</evidence>
<comment type="caution">
    <text evidence="8">The sequence shown here is derived from an EMBL/GenBank/DDBJ whole genome shotgun (WGS) entry which is preliminary data.</text>
</comment>
<comment type="cofactor">
    <cofactor evidence="1">
        <name>FAD</name>
        <dbReference type="ChEBI" id="CHEBI:57692"/>
    </cofactor>
</comment>
<evidence type="ECO:0000256" key="2">
    <source>
        <dbReference type="ARBA" id="ARBA00022630"/>
    </source>
</evidence>
<dbReference type="Gene3D" id="3.90.660.20">
    <property type="entry name" value="Protoporphyrinogen oxidase, mitochondrial, domain 2"/>
    <property type="match status" value="1"/>
</dbReference>
<dbReference type="Gene3D" id="1.10.3110.10">
    <property type="entry name" value="protoporphyrinogen ix oxidase, domain 3"/>
    <property type="match status" value="1"/>
</dbReference>